<dbReference type="InterPro" id="IPR000644">
    <property type="entry name" value="CBS_dom"/>
</dbReference>
<evidence type="ECO:0000313" key="14">
    <source>
        <dbReference type="Proteomes" id="UP000240739"/>
    </source>
</evidence>
<comment type="caution">
    <text evidence="13">The sequence shown here is derived from an EMBL/GenBank/DDBJ whole genome shotgun (WGS) entry which is preliminary data.</text>
</comment>
<dbReference type="SMART" id="SM01091">
    <property type="entry name" value="CorC_HlyC"/>
    <property type="match status" value="1"/>
</dbReference>
<evidence type="ECO:0000256" key="8">
    <source>
        <dbReference type="ARBA" id="ARBA00023136"/>
    </source>
</evidence>
<gene>
    <name evidence="13" type="ORF">C7Y72_04440</name>
</gene>
<accession>A0A2T4UIB0</accession>
<dbReference type="AlphaFoldDB" id="A0A2T4UIB0"/>
<dbReference type="PANTHER" id="PTHR43099">
    <property type="entry name" value="UPF0053 PROTEIN YRKA"/>
    <property type="match status" value="1"/>
</dbReference>
<evidence type="ECO:0008006" key="15">
    <source>
        <dbReference type="Google" id="ProtNLM"/>
    </source>
</evidence>
<evidence type="ECO:0000256" key="7">
    <source>
        <dbReference type="ARBA" id="ARBA00023122"/>
    </source>
</evidence>
<evidence type="ECO:0000256" key="5">
    <source>
        <dbReference type="ARBA" id="ARBA00022737"/>
    </source>
</evidence>
<dbReference type="GO" id="GO:0050660">
    <property type="term" value="F:flavin adenine dinucleotide binding"/>
    <property type="evidence" value="ECO:0007669"/>
    <property type="project" value="InterPro"/>
</dbReference>
<dbReference type="SMART" id="SM00116">
    <property type="entry name" value="CBS"/>
    <property type="match status" value="2"/>
</dbReference>
<feature type="domain" description="CBS" evidence="11">
    <location>
        <begin position="221"/>
        <end position="281"/>
    </location>
</feature>
<comment type="subcellular location">
    <subcellularLocation>
        <location evidence="1">Cell membrane</location>
        <topology evidence="1">Multi-pass membrane protein</topology>
    </subcellularLocation>
</comment>
<dbReference type="PROSITE" id="PS51846">
    <property type="entry name" value="CNNM"/>
    <property type="match status" value="1"/>
</dbReference>
<dbReference type="CDD" id="cd04590">
    <property type="entry name" value="CBS_pair_CorC_HlyC_assoc"/>
    <property type="match status" value="1"/>
</dbReference>
<protein>
    <recommendedName>
        <fullName evidence="15">HlyC/CorC family transporter</fullName>
    </recommendedName>
</protein>
<dbReference type="Gene3D" id="3.30.465.10">
    <property type="match status" value="1"/>
</dbReference>
<feature type="domain" description="CNNM transmembrane" evidence="12">
    <location>
        <begin position="1"/>
        <end position="205"/>
    </location>
</feature>
<dbReference type="InterPro" id="IPR005170">
    <property type="entry name" value="Transptr-assoc_dom"/>
</dbReference>
<dbReference type="RefSeq" id="WP_107567385.1">
    <property type="nucleotide sequence ID" value="NZ_PYYB01000001.1"/>
</dbReference>
<evidence type="ECO:0000256" key="1">
    <source>
        <dbReference type="ARBA" id="ARBA00004651"/>
    </source>
</evidence>
<evidence type="ECO:0000256" key="10">
    <source>
        <dbReference type="PROSITE-ProRule" id="PRU01193"/>
    </source>
</evidence>
<keyword evidence="5" id="KW-0677">Repeat</keyword>
<keyword evidence="3" id="KW-1003">Cell membrane</keyword>
<keyword evidence="4 10" id="KW-0812">Transmembrane</keyword>
<dbReference type="InterPro" id="IPR051676">
    <property type="entry name" value="UPF0053_domain"/>
</dbReference>
<comment type="similarity">
    <text evidence="2">Belongs to the UPF0053 family.</text>
</comment>
<keyword evidence="7 9" id="KW-0129">CBS domain</keyword>
<dbReference type="Proteomes" id="UP000240739">
    <property type="component" value="Unassembled WGS sequence"/>
</dbReference>
<dbReference type="InterPro" id="IPR036318">
    <property type="entry name" value="FAD-bd_PCMH-like_sf"/>
</dbReference>
<keyword evidence="14" id="KW-1185">Reference proteome</keyword>
<dbReference type="Pfam" id="PF01595">
    <property type="entry name" value="CNNM"/>
    <property type="match status" value="1"/>
</dbReference>
<dbReference type="Pfam" id="PF03471">
    <property type="entry name" value="CorC_HlyC"/>
    <property type="match status" value="1"/>
</dbReference>
<dbReference type="InterPro" id="IPR044751">
    <property type="entry name" value="Ion_transp-like_CBS"/>
</dbReference>
<evidence type="ECO:0000259" key="12">
    <source>
        <dbReference type="PROSITE" id="PS51846"/>
    </source>
</evidence>
<evidence type="ECO:0000259" key="11">
    <source>
        <dbReference type="PROSITE" id="PS51371"/>
    </source>
</evidence>
<evidence type="ECO:0000256" key="2">
    <source>
        <dbReference type="ARBA" id="ARBA00006337"/>
    </source>
</evidence>
<sequence>MIELLLILISLGLVFACGLFVASEFSLVTVDRPTVERRAEEGDAAADGVLDALRSLSTQLSAAQVGITLTNLLIGFLAEPAIADLVHGPLEDVGVTGDAADATSLVIALVLATGVTMVFGELVPKNLAIARPLETARAVQRFQRTFTVVAGPVIRLCNDNANRLLHRLGVEPQEELASARSPEELASLARRSAEQGTLGDTTAELLTRSIAFGEHRAIDVMTPRVKVHVVGADSPAIEVFRLARATGRSRFPVVEGDRGDVCGIVHVKHVMAVPHEDREDVTVRSIMVDPVLVPSTIELDPLLTLLREGGLQLAVVVDEWGNVDGIVTLEDLIEEIVGDVRDEHDGREETVRHHPAGGWTISALLREDEIEEEIGIAIPDDPEVETVGGLIALHLGRMPQVGDAIELDGADADGAPQHVTLTVLAMDGLRIDRVRLQAEPAVVAGDDAEPGEGER</sequence>
<reference evidence="13 14" key="1">
    <citation type="submission" date="2018-03" db="EMBL/GenBank/DDBJ databases">
        <title>Aquarubrobacter algicola gen. nov., sp. nov., a novel actinobacterium isolated from shallow eutrophic lake during the end of cyanobacterial harmful algal blooms.</title>
        <authorList>
            <person name="Chun S.J."/>
        </authorList>
    </citation>
    <scope>NUCLEOTIDE SEQUENCE [LARGE SCALE GENOMIC DNA]</scope>
    <source>
        <strain evidence="13 14">Seoho-28</strain>
    </source>
</reference>
<organism evidence="13 14">
    <name type="scientific">Paraconexibacter algicola</name>
    <dbReference type="NCBI Taxonomy" id="2133960"/>
    <lineage>
        <taxon>Bacteria</taxon>
        <taxon>Bacillati</taxon>
        <taxon>Actinomycetota</taxon>
        <taxon>Thermoleophilia</taxon>
        <taxon>Solirubrobacterales</taxon>
        <taxon>Paraconexibacteraceae</taxon>
        <taxon>Paraconexibacter</taxon>
    </lineage>
</organism>
<dbReference type="SUPFAM" id="SSF54631">
    <property type="entry name" value="CBS-domain pair"/>
    <property type="match status" value="1"/>
</dbReference>
<keyword evidence="6 10" id="KW-1133">Transmembrane helix</keyword>
<dbReference type="Pfam" id="PF00571">
    <property type="entry name" value="CBS"/>
    <property type="match status" value="2"/>
</dbReference>
<dbReference type="GO" id="GO:0005886">
    <property type="term" value="C:plasma membrane"/>
    <property type="evidence" value="ECO:0007669"/>
    <property type="project" value="UniProtKB-SubCell"/>
</dbReference>
<keyword evidence="8 10" id="KW-0472">Membrane</keyword>
<dbReference type="PROSITE" id="PS51371">
    <property type="entry name" value="CBS"/>
    <property type="match status" value="2"/>
</dbReference>
<name>A0A2T4UIB0_9ACTN</name>
<evidence type="ECO:0000256" key="6">
    <source>
        <dbReference type="ARBA" id="ARBA00022989"/>
    </source>
</evidence>
<dbReference type="InterPro" id="IPR046342">
    <property type="entry name" value="CBS_dom_sf"/>
</dbReference>
<proteinExistence type="inferred from homology"/>
<feature type="domain" description="CBS" evidence="11">
    <location>
        <begin position="286"/>
        <end position="343"/>
    </location>
</feature>
<evidence type="ECO:0000313" key="13">
    <source>
        <dbReference type="EMBL" id="PTL58949.1"/>
    </source>
</evidence>
<evidence type="ECO:0000256" key="9">
    <source>
        <dbReference type="PROSITE-ProRule" id="PRU00703"/>
    </source>
</evidence>
<dbReference type="InterPro" id="IPR002550">
    <property type="entry name" value="CNNM"/>
</dbReference>
<dbReference type="EMBL" id="PYYB01000001">
    <property type="protein sequence ID" value="PTL58949.1"/>
    <property type="molecule type" value="Genomic_DNA"/>
</dbReference>
<evidence type="ECO:0000256" key="3">
    <source>
        <dbReference type="ARBA" id="ARBA00022475"/>
    </source>
</evidence>
<dbReference type="SUPFAM" id="SSF56176">
    <property type="entry name" value="FAD-binding/transporter-associated domain-like"/>
    <property type="match status" value="1"/>
</dbReference>
<evidence type="ECO:0000256" key="4">
    <source>
        <dbReference type="ARBA" id="ARBA00022692"/>
    </source>
</evidence>
<dbReference type="PANTHER" id="PTHR43099:SF6">
    <property type="entry name" value="UPF0053 PROTEIN RV1842C"/>
    <property type="match status" value="1"/>
</dbReference>
<dbReference type="InterPro" id="IPR016169">
    <property type="entry name" value="FAD-bd_PCMH_sub2"/>
</dbReference>
<dbReference type="Gene3D" id="3.10.580.10">
    <property type="entry name" value="CBS-domain"/>
    <property type="match status" value="1"/>
</dbReference>
<dbReference type="OrthoDB" id="110231at2"/>